<dbReference type="InterPro" id="IPR018114">
    <property type="entry name" value="TRYPSIN_HIS"/>
</dbReference>
<dbReference type="InterPro" id="IPR001314">
    <property type="entry name" value="Peptidase_S1A"/>
</dbReference>
<dbReference type="AlphaFoldDB" id="A0A9N9T9M8"/>
<dbReference type="PRINTS" id="PR00722">
    <property type="entry name" value="CHYMOTRYPSIN"/>
</dbReference>
<evidence type="ECO:0000256" key="1">
    <source>
        <dbReference type="ARBA" id="ARBA00004613"/>
    </source>
</evidence>
<dbReference type="PROSITE" id="PS00134">
    <property type="entry name" value="TRYPSIN_HIS"/>
    <property type="match status" value="1"/>
</dbReference>
<keyword evidence="5" id="KW-0378">Hydrolase</keyword>
<dbReference type="InterPro" id="IPR043504">
    <property type="entry name" value="Peptidase_S1_PA_chymotrypsin"/>
</dbReference>
<feature type="signal peptide" evidence="9">
    <location>
        <begin position="1"/>
        <end position="18"/>
    </location>
</feature>
<dbReference type="PANTHER" id="PTHR24260:SF143">
    <property type="entry name" value="SERINE PROTEASE GD-LIKE PROTEIN"/>
    <property type="match status" value="1"/>
</dbReference>
<evidence type="ECO:0000256" key="2">
    <source>
        <dbReference type="ARBA" id="ARBA00022525"/>
    </source>
</evidence>
<evidence type="ECO:0000256" key="5">
    <source>
        <dbReference type="ARBA" id="ARBA00022801"/>
    </source>
</evidence>
<keyword evidence="7" id="KW-0865">Zymogen</keyword>
<feature type="domain" description="Peptidase S1" evidence="10">
    <location>
        <begin position="170"/>
        <end position="418"/>
    </location>
</feature>
<dbReference type="GO" id="GO:0006508">
    <property type="term" value="P:proteolysis"/>
    <property type="evidence" value="ECO:0007669"/>
    <property type="project" value="UniProtKB-KW"/>
</dbReference>
<accession>A0A9N9T9M8</accession>
<dbReference type="GO" id="GO:0004252">
    <property type="term" value="F:serine-type endopeptidase activity"/>
    <property type="evidence" value="ECO:0007669"/>
    <property type="project" value="InterPro"/>
</dbReference>
<name>A0A9N9T9M8_DIABA</name>
<dbReference type="SUPFAM" id="SSF50494">
    <property type="entry name" value="Trypsin-like serine proteases"/>
    <property type="match status" value="1"/>
</dbReference>
<dbReference type="CDD" id="cd00190">
    <property type="entry name" value="Tryp_SPc"/>
    <property type="match status" value="1"/>
</dbReference>
<evidence type="ECO:0000313" key="12">
    <source>
        <dbReference type="Proteomes" id="UP001153709"/>
    </source>
</evidence>
<keyword evidence="12" id="KW-1185">Reference proteome</keyword>
<evidence type="ECO:0000256" key="9">
    <source>
        <dbReference type="SAM" id="SignalP"/>
    </source>
</evidence>
<dbReference type="FunFam" id="2.40.10.10:FF:000146">
    <property type="entry name" value="Serine protease 53"/>
    <property type="match status" value="1"/>
</dbReference>
<protein>
    <recommendedName>
        <fullName evidence="10">Peptidase S1 domain-containing protein</fullName>
    </recommendedName>
</protein>
<dbReference type="GO" id="GO:0005576">
    <property type="term" value="C:extracellular region"/>
    <property type="evidence" value="ECO:0007669"/>
    <property type="project" value="UniProtKB-SubCell"/>
</dbReference>
<comment type="subcellular location">
    <subcellularLocation>
        <location evidence="1">Secreted</location>
    </subcellularLocation>
</comment>
<dbReference type="InterPro" id="IPR051333">
    <property type="entry name" value="CLIP_Serine_Protease"/>
</dbReference>
<dbReference type="PANTHER" id="PTHR24260">
    <property type="match status" value="1"/>
</dbReference>
<evidence type="ECO:0000256" key="8">
    <source>
        <dbReference type="ARBA" id="ARBA00023157"/>
    </source>
</evidence>
<dbReference type="InterPro" id="IPR009003">
    <property type="entry name" value="Peptidase_S1_PA"/>
</dbReference>
<proteinExistence type="predicted"/>
<keyword evidence="2" id="KW-0964">Secreted</keyword>
<keyword evidence="3" id="KW-0645">Protease</keyword>
<dbReference type="Proteomes" id="UP001153709">
    <property type="component" value="Chromosome 8"/>
</dbReference>
<evidence type="ECO:0000313" key="11">
    <source>
        <dbReference type="EMBL" id="CAG9839211.1"/>
    </source>
</evidence>
<reference evidence="11" key="1">
    <citation type="submission" date="2022-01" db="EMBL/GenBank/DDBJ databases">
        <authorList>
            <person name="King R."/>
        </authorList>
    </citation>
    <scope>NUCLEOTIDE SEQUENCE</scope>
</reference>
<dbReference type="PROSITE" id="PS50240">
    <property type="entry name" value="TRYPSIN_DOM"/>
    <property type="match status" value="1"/>
</dbReference>
<keyword evidence="8" id="KW-1015">Disulfide bond</keyword>
<evidence type="ECO:0000256" key="4">
    <source>
        <dbReference type="ARBA" id="ARBA00022729"/>
    </source>
</evidence>
<gene>
    <name evidence="11" type="ORF">DIABBA_LOCUS11999</name>
</gene>
<evidence type="ECO:0000256" key="6">
    <source>
        <dbReference type="ARBA" id="ARBA00022825"/>
    </source>
</evidence>
<dbReference type="OrthoDB" id="238681at2759"/>
<sequence length="419" mass="47931">MFTFKILCLLVTILQAFSDVSESKHKHDDDCYKPPKLKDFGDYNPFFSTKGKKREGKYGKKHYEEHNSYLSPWMFLSPPPQYPYEGEQMVNSYQNEPIIYPYRGEQPMYQYEREEPGPVYGRQNEYYQQFPPRFNSDEYTEDEEYVPPKYRENHSREETCGVSFKVTELIVNGDEFEDGTYPWLVALFVLRNNRLNYICGGTLVSHKHIITAGHCIVRNREPTQAKDLMVSLGKCSIKNLPLSDPSVYNIGTVHVHPGYKYLSSDGDISILVLKDNVQYTRLIRPACLWNRDNNLQNIVGINGIVAGWGRNENGTLSMNRPRAVKVPIVSQETCLRSNPQYNSITSQRTFCAGTPDAGPCNGDSGSGLVIERYGKWMLRGIVSLSLSTGVPVNGCDLSFYIVFTDASKYLSWINDIMRE</sequence>
<dbReference type="InterPro" id="IPR001254">
    <property type="entry name" value="Trypsin_dom"/>
</dbReference>
<keyword evidence="6" id="KW-0720">Serine protease</keyword>
<dbReference type="EMBL" id="OU898283">
    <property type="protein sequence ID" value="CAG9839211.1"/>
    <property type="molecule type" value="Genomic_DNA"/>
</dbReference>
<dbReference type="Pfam" id="PF00089">
    <property type="entry name" value="Trypsin"/>
    <property type="match status" value="1"/>
</dbReference>
<keyword evidence="4 9" id="KW-0732">Signal</keyword>
<evidence type="ECO:0000256" key="3">
    <source>
        <dbReference type="ARBA" id="ARBA00022670"/>
    </source>
</evidence>
<feature type="chain" id="PRO_5040152557" description="Peptidase S1 domain-containing protein" evidence="9">
    <location>
        <begin position="19"/>
        <end position="419"/>
    </location>
</feature>
<evidence type="ECO:0000259" key="10">
    <source>
        <dbReference type="PROSITE" id="PS50240"/>
    </source>
</evidence>
<dbReference type="SMART" id="SM00020">
    <property type="entry name" value="Tryp_SPc"/>
    <property type="match status" value="1"/>
</dbReference>
<organism evidence="11 12">
    <name type="scientific">Diabrotica balteata</name>
    <name type="common">Banded cucumber beetle</name>
    <dbReference type="NCBI Taxonomy" id="107213"/>
    <lineage>
        <taxon>Eukaryota</taxon>
        <taxon>Metazoa</taxon>
        <taxon>Ecdysozoa</taxon>
        <taxon>Arthropoda</taxon>
        <taxon>Hexapoda</taxon>
        <taxon>Insecta</taxon>
        <taxon>Pterygota</taxon>
        <taxon>Neoptera</taxon>
        <taxon>Endopterygota</taxon>
        <taxon>Coleoptera</taxon>
        <taxon>Polyphaga</taxon>
        <taxon>Cucujiformia</taxon>
        <taxon>Chrysomeloidea</taxon>
        <taxon>Chrysomelidae</taxon>
        <taxon>Galerucinae</taxon>
        <taxon>Diabroticina</taxon>
        <taxon>Diabroticites</taxon>
        <taxon>Diabrotica</taxon>
    </lineage>
</organism>
<evidence type="ECO:0000256" key="7">
    <source>
        <dbReference type="ARBA" id="ARBA00023145"/>
    </source>
</evidence>
<dbReference type="Gene3D" id="2.40.10.10">
    <property type="entry name" value="Trypsin-like serine proteases"/>
    <property type="match status" value="1"/>
</dbReference>